<dbReference type="OrthoDB" id="529273at2759"/>
<accession>X6NSJ5</accession>
<dbReference type="GO" id="GO:0016757">
    <property type="term" value="F:glycosyltransferase activity"/>
    <property type="evidence" value="ECO:0007669"/>
    <property type="project" value="InterPro"/>
</dbReference>
<evidence type="ECO:0000313" key="2">
    <source>
        <dbReference type="EMBL" id="ETO28297.1"/>
    </source>
</evidence>
<name>X6NSJ5_RETFI</name>
<dbReference type="AlphaFoldDB" id="X6NSJ5"/>
<dbReference type="InterPro" id="IPR049625">
    <property type="entry name" value="Glyco_transf_61_cat"/>
</dbReference>
<organism evidence="2 3">
    <name type="scientific">Reticulomyxa filosa</name>
    <dbReference type="NCBI Taxonomy" id="46433"/>
    <lineage>
        <taxon>Eukaryota</taxon>
        <taxon>Sar</taxon>
        <taxon>Rhizaria</taxon>
        <taxon>Retaria</taxon>
        <taxon>Foraminifera</taxon>
        <taxon>Monothalamids</taxon>
        <taxon>Reticulomyxidae</taxon>
        <taxon>Reticulomyxa</taxon>
    </lineage>
</organism>
<dbReference type="EMBL" id="ASPP01006744">
    <property type="protein sequence ID" value="ETO28297.1"/>
    <property type="molecule type" value="Genomic_DNA"/>
</dbReference>
<dbReference type="Pfam" id="PF04577">
    <property type="entry name" value="Glyco_transf_61"/>
    <property type="match status" value="1"/>
</dbReference>
<keyword evidence="3" id="KW-1185">Reference proteome</keyword>
<feature type="domain" description="Glycosyltransferase 61 catalytic" evidence="1">
    <location>
        <begin position="152"/>
        <end position="247"/>
    </location>
</feature>
<dbReference type="Proteomes" id="UP000023152">
    <property type="component" value="Unassembled WGS sequence"/>
</dbReference>
<reference evidence="2 3" key="1">
    <citation type="journal article" date="2013" name="Curr. Biol.">
        <title>The Genome of the Foraminiferan Reticulomyxa filosa.</title>
        <authorList>
            <person name="Glockner G."/>
            <person name="Hulsmann N."/>
            <person name="Schleicher M."/>
            <person name="Noegel A.A."/>
            <person name="Eichinger L."/>
            <person name="Gallinger C."/>
            <person name="Pawlowski J."/>
            <person name="Sierra R."/>
            <person name="Euteneuer U."/>
            <person name="Pillet L."/>
            <person name="Moustafa A."/>
            <person name="Platzer M."/>
            <person name="Groth M."/>
            <person name="Szafranski K."/>
            <person name="Schliwa M."/>
        </authorList>
    </citation>
    <scope>NUCLEOTIDE SEQUENCE [LARGE SCALE GENOMIC DNA]</scope>
</reference>
<gene>
    <name evidence="2" type="ORF">RFI_08834</name>
</gene>
<sequence>MTMLGEFFLRVIRFMHYYFEQVQLFGKDIQLWVIMQDKSPLFTFHHLFLEKYTLHNVQHASDMMESLHCNCFRRLFLCGFSLEPDSVANRTWLRPTYLPRLSSLRLFPQIISQFNEWVDSVDIHLQRRTLEYKWQRLQNLNILAPKGRNGVPPFSDNSIFQMAPILNRWKIIGFYQRKVRRRWTNLESILRECNTKYNPLHIACDTIFLEDYMHSQDVVVQHRILDMIVGIHGAHLQDAVWMRQNGSFVIELMPANATPWASNLEMPTLVGMTFWDTQFNYVGLKLPESSIVLDPKLPMQRQPWFRRDFQVEWTMLNRVIEFLMVHNGGVCNVFQSGQHFRVPPQIQQYGFAFFNAFCPGDKHPYHFTKEKTG</sequence>
<comment type="caution">
    <text evidence="2">The sequence shown here is derived from an EMBL/GenBank/DDBJ whole genome shotgun (WGS) entry which is preliminary data.</text>
</comment>
<evidence type="ECO:0000259" key="1">
    <source>
        <dbReference type="Pfam" id="PF04577"/>
    </source>
</evidence>
<protein>
    <recommendedName>
        <fullName evidence="1">Glycosyltransferase 61 catalytic domain-containing protein</fullName>
    </recommendedName>
</protein>
<proteinExistence type="predicted"/>
<evidence type="ECO:0000313" key="3">
    <source>
        <dbReference type="Proteomes" id="UP000023152"/>
    </source>
</evidence>